<reference evidence="2" key="1">
    <citation type="journal article" date="2019" name="Plant Biotechnol. J.">
        <title>Genome sequencing of the Australian wild diploid species Gossypium australe highlights disease resistance and delayed gland morphogenesis.</title>
        <authorList>
            <person name="Cai Y."/>
            <person name="Cai X."/>
            <person name="Wang Q."/>
            <person name="Wang P."/>
            <person name="Zhang Y."/>
            <person name="Cai C."/>
            <person name="Xu Y."/>
            <person name="Wang K."/>
            <person name="Zhou Z."/>
            <person name="Wang C."/>
            <person name="Geng S."/>
            <person name="Li B."/>
            <person name="Dong Q."/>
            <person name="Hou Y."/>
            <person name="Wang H."/>
            <person name="Ai P."/>
            <person name="Liu Z."/>
            <person name="Yi F."/>
            <person name="Sun M."/>
            <person name="An G."/>
            <person name="Cheng J."/>
            <person name="Zhang Y."/>
            <person name="Shi Q."/>
            <person name="Xie Y."/>
            <person name="Shi X."/>
            <person name="Chang Y."/>
            <person name="Huang F."/>
            <person name="Chen Y."/>
            <person name="Hong S."/>
            <person name="Mi L."/>
            <person name="Sun Q."/>
            <person name="Zhang L."/>
            <person name="Zhou B."/>
            <person name="Peng R."/>
            <person name="Zhang X."/>
            <person name="Liu F."/>
        </authorList>
    </citation>
    <scope>NUCLEOTIDE SEQUENCE [LARGE SCALE GENOMIC DNA]</scope>
    <source>
        <strain evidence="2">cv. PA1801</strain>
    </source>
</reference>
<accession>A0A5B6X213</accession>
<dbReference type="PANTHER" id="PTHR33067:SF32">
    <property type="entry name" value="ASPARTIC PEPTIDASE DDI1-TYPE DOMAIN-CONTAINING PROTEIN"/>
    <property type="match status" value="1"/>
</dbReference>
<evidence type="ECO:0000313" key="1">
    <source>
        <dbReference type="EMBL" id="KAA3487122.1"/>
    </source>
</evidence>
<dbReference type="AlphaFoldDB" id="A0A5B6X213"/>
<gene>
    <name evidence="1" type="ORF">EPI10_030972</name>
</gene>
<name>A0A5B6X213_9ROSI</name>
<dbReference type="EMBL" id="SMMG02000001">
    <property type="protein sequence ID" value="KAA3487122.1"/>
    <property type="molecule type" value="Genomic_DNA"/>
</dbReference>
<evidence type="ECO:0008006" key="3">
    <source>
        <dbReference type="Google" id="ProtNLM"/>
    </source>
</evidence>
<keyword evidence="2" id="KW-1185">Reference proteome</keyword>
<dbReference type="Proteomes" id="UP000325315">
    <property type="component" value="Unassembled WGS sequence"/>
</dbReference>
<proteinExistence type="predicted"/>
<sequence length="146" mass="16654">MHKYVKFIKDILSKKKRLGEFETLVLIKKSLCDLGGSINLVPMSTFKMLGIGDVRPTTVTLQLRDLFYQRGKTLIDVQKGELTMRVQDDQVTFNVLKGIKFPDPVQEFSVIEMGVQFCRRPLGNTLGYEPLKDEQGNENMALMEPI</sequence>
<protein>
    <recommendedName>
        <fullName evidence="3">Retrovirus-related Pol polyprotein from transposon opus</fullName>
    </recommendedName>
</protein>
<organism evidence="1 2">
    <name type="scientific">Gossypium australe</name>
    <dbReference type="NCBI Taxonomy" id="47621"/>
    <lineage>
        <taxon>Eukaryota</taxon>
        <taxon>Viridiplantae</taxon>
        <taxon>Streptophyta</taxon>
        <taxon>Embryophyta</taxon>
        <taxon>Tracheophyta</taxon>
        <taxon>Spermatophyta</taxon>
        <taxon>Magnoliopsida</taxon>
        <taxon>eudicotyledons</taxon>
        <taxon>Gunneridae</taxon>
        <taxon>Pentapetalae</taxon>
        <taxon>rosids</taxon>
        <taxon>malvids</taxon>
        <taxon>Malvales</taxon>
        <taxon>Malvaceae</taxon>
        <taxon>Malvoideae</taxon>
        <taxon>Gossypium</taxon>
    </lineage>
</organism>
<comment type="caution">
    <text evidence="1">The sequence shown here is derived from an EMBL/GenBank/DDBJ whole genome shotgun (WGS) entry which is preliminary data.</text>
</comment>
<dbReference type="PANTHER" id="PTHR33067">
    <property type="entry name" value="RNA-DIRECTED DNA POLYMERASE-RELATED"/>
    <property type="match status" value="1"/>
</dbReference>
<dbReference type="OrthoDB" id="851261at2759"/>
<evidence type="ECO:0000313" key="2">
    <source>
        <dbReference type="Proteomes" id="UP000325315"/>
    </source>
</evidence>